<protein>
    <recommendedName>
        <fullName evidence="3">HNH endonuclease 5 domain-containing protein</fullName>
    </recommendedName>
</protein>
<dbReference type="EMBL" id="CAJDKC010000005">
    <property type="protein sequence ID" value="CAD0364003.1"/>
    <property type="molecule type" value="Genomic_DNA"/>
</dbReference>
<reference evidence="1 2" key="1">
    <citation type="submission" date="2020-07" db="EMBL/GenBank/DDBJ databases">
        <authorList>
            <person name="Pothier F. J."/>
        </authorList>
    </citation>
    <scope>NUCLEOTIDE SEQUENCE [LARGE SCALE GENOMIC DNA]</scope>
    <source>
        <strain evidence="1 2">CFBP 7900</strain>
    </source>
</reference>
<gene>
    <name evidence="1" type="ORF">CFBP7900_40820</name>
</gene>
<sequence length="233" mass="26005">MQKLSSFGDIRQTGFCVHCGGSTESLDHAPSKVFLDIPYPPTRPTLPSCTECNNQLSSNEEYLACFIECVVCGTTDPASLGREKIAKALRRNSKLRQLIETSKIQTESGQDAPLVWMPDEARVRQVVLKLARCHAAYELNEPQLSAPSHLSILPLPTLSEAQREHFETPPDSSVWPEVGSRAMQRLLIADEAYSEGWITVQEGRYRYMAIGAEAVMIRGVLSEYLGYEVIWES</sequence>
<evidence type="ECO:0008006" key="3">
    <source>
        <dbReference type="Google" id="ProtNLM"/>
    </source>
</evidence>
<dbReference type="EMBL" id="CAJDKC010000005">
    <property type="protein sequence ID" value="CAD0364005.1"/>
    <property type="molecule type" value="Genomic_DNA"/>
</dbReference>
<accession>A0A6V7FJT6</accession>
<dbReference type="AlphaFoldDB" id="A0A6V7FJT6"/>
<evidence type="ECO:0000313" key="2">
    <source>
        <dbReference type="Proteomes" id="UP000587508"/>
    </source>
</evidence>
<name>A0A6V7FJT6_9XANT</name>
<comment type="caution">
    <text evidence="1">The sequence shown here is derived from an EMBL/GenBank/DDBJ whole genome shotgun (WGS) entry which is preliminary data.</text>
</comment>
<proteinExistence type="predicted"/>
<organism evidence="1 2">
    <name type="scientific">Xanthomonas hortorum pv. carotae</name>
    <dbReference type="NCBI Taxonomy" id="487904"/>
    <lineage>
        <taxon>Bacteria</taxon>
        <taxon>Pseudomonadati</taxon>
        <taxon>Pseudomonadota</taxon>
        <taxon>Gammaproteobacteria</taxon>
        <taxon>Lysobacterales</taxon>
        <taxon>Lysobacteraceae</taxon>
        <taxon>Xanthomonas</taxon>
    </lineage>
</organism>
<evidence type="ECO:0000313" key="1">
    <source>
        <dbReference type="EMBL" id="CAD0364003.1"/>
    </source>
</evidence>
<dbReference type="Proteomes" id="UP000587508">
    <property type="component" value="Unassembled WGS sequence"/>
</dbReference>